<accession>A0A4Y2HF71</accession>
<comment type="caution">
    <text evidence="1">The sequence shown here is derived from an EMBL/GenBank/DDBJ whole genome shotgun (WGS) entry which is preliminary data.</text>
</comment>
<gene>
    <name evidence="1" type="ORF">AVEN_17533_1</name>
</gene>
<dbReference type="Proteomes" id="UP000499080">
    <property type="component" value="Unassembled WGS sequence"/>
</dbReference>
<dbReference type="EMBL" id="BGPR01001900">
    <property type="protein sequence ID" value="GBM63946.1"/>
    <property type="molecule type" value="Genomic_DNA"/>
</dbReference>
<evidence type="ECO:0000313" key="1">
    <source>
        <dbReference type="EMBL" id="GBM63946.1"/>
    </source>
</evidence>
<proteinExistence type="predicted"/>
<sequence length="98" mass="11645">MDYFHKRLDKLLKRARRHCPPYDVTHVSNLTFKFTKLPKYVVTRLGETTLRLKKWFLCFTARHFDKVLGRTLTKRAPRECDYKPSAKQFEVPCAIVAT</sequence>
<evidence type="ECO:0000313" key="2">
    <source>
        <dbReference type="Proteomes" id="UP000499080"/>
    </source>
</evidence>
<dbReference type="AlphaFoldDB" id="A0A4Y2HF71"/>
<keyword evidence="2" id="KW-1185">Reference proteome</keyword>
<name>A0A4Y2HF71_ARAVE</name>
<protein>
    <submittedName>
        <fullName evidence="1">Uncharacterized protein</fullName>
    </submittedName>
</protein>
<organism evidence="1 2">
    <name type="scientific">Araneus ventricosus</name>
    <name type="common">Orbweaver spider</name>
    <name type="synonym">Epeira ventricosa</name>
    <dbReference type="NCBI Taxonomy" id="182803"/>
    <lineage>
        <taxon>Eukaryota</taxon>
        <taxon>Metazoa</taxon>
        <taxon>Ecdysozoa</taxon>
        <taxon>Arthropoda</taxon>
        <taxon>Chelicerata</taxon>
        <taxon>Arachnida</taxon>
        <taxon>Araneae</taxon>
        <taxon>Araneomorphae</taxon>
        <taxon>Entelegynae</taxon>
        <taxon>Araneoidea</taxon>
        <taxon>Araneidae</taxon>
        <taxon>Araneus</taxon>
    </lineage>
</organism>
<reference evidence="1 2" key="1">
    <citation type="journal article" date="2019" name="Sci. Rep.">
        <title>Orb-weaving spider Araneus ventricosus genome elucidates the spidroin gene catalogue.</title>
        <authorList>
            <person name="Kono N."/>
            <person name="Nakamura H."/>
            <person name="Ohtoshi R."/>
            <person name="Moran D.A.P."/>
            <person name="Shinohara A."/>
            <person name="Yoshida Y."/>
            <person name="Fujiwara M."/>
            <person name="Mori M."/>
            <person name="Tomita M."/>
            <person name="Arakawa K."/>
        </authorList>
    </citation>
    <scope>NUCLEOTIDE SEQUENCE [LARGE SCALE GENOMIC DNA]</scope>
</reference>